<dbReference type="HOGENOM" id="CLU_019427_0_0_1"/>
<dbReference type="InterPro" id="IPR025807">
    <property type="entry name" value="Adrift-typ_MeTrfase"/>
</dbReference>
<feature type="transmembrane region" description="Helical" evidence="8">
    <location>
        <begin position="514"/>
        <end position="534"/>
    </location>
</feature>
<dbReference type="GO" id="GO:0032259">
    <property type="term" value="P:methylation"/>
    <property type="evidence" value="ECO:0007669"/>
    <property type="project" value="UniProtKB-KW"/>
</dbReference>
<dbReference type="OMA" id="SISICKM"/>
<dbReference type="Proteomes" id="UP000007266">
    <property type="component" value="Linkage group 10"/>
</dbReference>
<dbReference type="SUPFAM" id="SSF53335">
    <property type="entry name" value="S-adenosyl-L-methionine-dependent methyltransferases"/>
    <property type="match status" value="1"/>
</dbReference>
<keyword evidence="4 7" id="KW-0808">Transferase</keyword>
<evidence type="ECO:0000256" key="6">
    <source>
        <dbReference type="ARBA" id="ARBA00049477"/>
    </source>
</evidence>
<dbReference type="AlphaFoldDB" id="D6X511"/>
<keyword evidence="11" id="KW-1185">Reference proteome</keyword>
<feature type="non-terminal residue" evidence="10">
    <location>
        <position position="1"/>
    </location>
</feature>
<dbReference type="GO" id="GO:0120550">
    <property type="term" value="F:methyltransferase cap2 activity"/>
    <property type="evidence" value="ECO:0007669"/>
    <property type="project" value="UniProtKB-EC"/>
</dbReference>
<organism evidence="10 11">
    <name type="scientific">Tribolium castaneum</name>
    <name type="common">Red flour beetle</name>
    <dbReference type="NCBI Taxonomy" id="7070"/>
    <lineage>
        <taxon>Eukaryota</taxon>
        <taxon>Metazoa</taxon>
        <taxon>Ecdysozoa</taxon>
        <taxon>Arthropoda</taxon>
        <taxon>Hexapoda</taxon>
        <taxon>Insecta</taxon>
        <taxon>Pterygota</taxon>
        <taxon>Neoptera</taxon>
        <taxon>Endopterygota</taxon>
        <taxon>Coleoptera</taxon>
        <taxon>Polyphaga</taxon>
        <taxon>Cucujiformia</taxon>
        <taxon>Tenebrionidae</taxon>
        <taxon>Tenebrionidae incertae sedis</taxon>
        <taxon>Tribolium</taxon>
    </lineage>
</organism>
<evidence type="ECO:0000313" key="11">
    <source>
        <dbReference type="Proteomes" id="UP000007266"/>
    </source>
</evidence>
<name>D6X511_TRICA</name>
<evidence type="ECO:0000256" key="1">
    <source>
        <dbReference type="ARBA" id="ARBA00012770"/>
    </source>
</evidence>
<evidence type="ECO:0000256" key="7">
    <source>
        <dbReference type="PROSITE-ProRule" id="PRU00946"/>
    </source>
</evidence>
<feature type="binding site" evidence="7">
    <location>
        <position position="210"/>
    </location>
    <ligand>
        <name>S-adenosyl-L-methionine</name>
        <dbReference type="ChEBI" id="CHEBI:59789"/>
    </ligand>
</feature>
<accession>D6X511</accession>
<dbReference type="InterPro" id="IPR050851">
    <property type="entry name" value="mRNA_Cap_2O-Ribose_MeTrfase"/>
</dbReference>
<dbReference type="PROSITE" id="PS51614">
    <property type="entry name" value="SAM_MT_ADRIFT"/>
    <property type="match status" value="1"/>
</dbReference>
<dbReference type="GO" id="GO:0005634">
    <property type="term" value="C:nucleus"/>
    <property type="evidence" value="ECO:0000318"/>
    <property type="project" value="GO_Central"/>
</dbReference>
<comment type="catalytic activity">
    <reaction evidence="6">
        <text>a 5'-end (N(7)-methyl 5'-triphosphoguanosine)-(2'-O-methyl-ribonucleoside)-(ribonucleotide) in mRNA + S-adenosyl-L-methionine = a 5'-end (N(7)-methyl 5'-triphosphoguanosine)-(2'-O-methyl-ribonucleoside)-(2'-O-methyl-ribonucleotide) in mRNA + S-adenosyl-L-homocysteine + H(+)</text>
        <dbReference type="Rhea" id="RHEA:67024"/>
        <dbReference type="Rhea" id="RHEA-COMP:17169"/>
        <dbReference type="Rhea" id="RHEA-COMP:17170"/>
        <dbReference type="ChEBI" id="CHEBI:15378"/>
        <dbReference type="ChEBI" id="CHEBI:57856"/>
        <dbReference type="ChEBI" id="CHEBI:59789"/>
        <dbReference type="ChEBI" id="CHEBI:167612"/>
        <dbReference type="ChEBI" id="CHEBI:167614"/>
        <dbReference type="EC" id="2.1.1.296"/>
    </reaction>
</comment>
<dbReference type="GO" id="GO:0005737">
    <property type="term" value="C:cytoplasm"/>
    <property type="evidence" value="ECO:0000318"/>
    <property type="project" value="GO_Central"/>
</dbReference>
<keyword evidence="8" id="KW-0472">Membrane</keyword>
<evidence type="ECO:0000256" key="3">
    <source>
        <dbReference type="ARBA" id="ARBA00022603"/>
    </source>
</evidence>
<keyword evidence="8" id="KW-0812">Transmembrane</keyword>
<dbReference type="Pfam" id="PF01728">
    <property type="entry name" value="FtsJ"/>
    <property type="match status" value="1"/>
</dbReference>
<dbReference type="STRING" id="7070.D6X511"/>
<feature type="active site" description="Proton acceptor" evidence="7">
    <location>
        <position position="250"/>
    </location>
</feature>
<keyword evidence="5 7" id="KW-0949">S-adenosyl-L-methionine</keyword>
<evidence type="ECO:0000256" key="2">
    <source>
        <dbReference type="ARBA" id="ARBA00021134"/>
    </source>
</evidence>
<evidence type="ECO:0000313" key="10">
    <source>
        <dbReference type="EMBL" id="EEZ97212.2"/>
    </source>
</evidence>
<dbReference type="PANTHER" id="PTHR16121">
    <property type="entry name" value="CAP-SPECIFIC MRNA (NUCLEOSIDE-2'-O-)-METHYLTRANSFERASE 1-RELATED"/>
    <property type="match status" value="1"/>
</dbReference>
<feature type="binding site" evidence="7">
    <location>
        <position position="144"/>
    </location>
    <ligand>
        <name>S-adenosyl-L-methionine</name>
        <dbReference type="ChEBI" id="CHEBI:59789"/>
    </ligand>
</feature>
<sequence>MSKSKKIRHLFDKKIDFANNATFELPTEAFVLPKWSIPSFQNDKAELNRTKSLLNQFNLEEWSRHTKHRDPSSYITRFVKQKFHPELVTQAWCKFYECLCSFNVIPKEAITSSRFTSFHLCEAPGAFISALNHYIASQGLDVQWTWGANTLNPDHEGNSPQEMIPDDRLLRHTYKNWYFGSDFTGNVTKYCNHVDLVEKIHEKVWLVTADGSIDCSSDPGNQESHVEFLHYCETLTALALLKPGGSFVLKIFTMFEHSTICLLYLLNVCFGKVSLFKPGSSKSGNSEVYVICQHFKGPQVVEKIWPSLLSPYKSGHFVDKSMFDLNKINPDFLTQLLHISRFFMQKQIEHILDNIRFFRNASQNESGKVHQIKVYVANRYINKYKLKSISRHLKLVPTLDISQFFSNEVKKINFVNGVAKFDAKNLVQVNPTLDILDVKLGEKFTQVKSSRFCDNLPKLNFSNKMKSHGPLYQLVANKLGATATIISLDSPFESYYDFQKDFFYKIFHSKKRNFLIVGVPLLTNFLAGVMYILISCFSHVHVHQNGCIILCGGDLAKIAPVFATVEKRYRS</sequence>
<dbReference type="eggNOG" id="KOG3674">
    <property type="taxonomic scope" value="Eukaryota"/>
</dbReference>
<evidence type="ECO:0000256" key="8">
    <source>
        <dbReference type="SAM" id="Phobius"/>
    </source>
</evidence>
<gene>
    <name evidence="10" type="primary">AUGUSTUS-3.0.2_11004</name>
    <name evidence="10" type="ORF">TcasGA2_TC011004</name>
</gene>
<dbReference type="Gene3D" id="3.40.50.12760">
    <property type="match status" value="1"/>
</dbReference>
<feature type="binding site" evidence="7">
    <location>
        <position position="125"/>
    </location>
    <ligand>
        <name>S-adenosyl-L-methionine</name>
        <dbReference type="ChEBI" id="CHEBI:59789"/>
    </ligand>
</feature>
<dbReference type="PANTHER" id="PTHR16121:SF2">
    <property type="entry name" value="CAP-SPECIFIC MRNA (NUCLEOSIDE-2'-O-)-METHYLTRANSFERASE 2"/>
    <property type="match status" value="1"/>
</dbReference>
<evidence type="ECO:0000256" key="4">
    <source>
        <dbReference type="ARBA" id="ARBA00022679"/>
    </source>
</evidence>
<dbReference type="GO" id="GO:0006370">
    <property type="term" value="P:7-methylguanosine mRNA capping"/>
    <property type="evidence" value="ECO:0000318"/>
    <property type="project" value="GO_Central"/>
</dbReference>
<dbReference type="GO" id="GO:0004483">
    <property type="term" value="F:methyltransferase cap1 activity"/>
    <property type="evidence" value="ECO:0000318"/>
    <property type="project" value="GO_Central"/>
</dbReference>
<keyword evidence="8" id="KW-1133">Transmembrane helix</keyword>
<keyword evidence="3 7" id="KW-0489">Methyltransferase</keyword>
<feature type="non-terminal residue" evidence="10">
    <location>
        <position position="571"/>
    </location>
</feature>
<dbReference type="EC" id="2.1.1.296" evidence="1"/>
<reference evidence="10 11" key="2">
    <citation type="journal article" date="2010" name="Nucleic Acids Res.">
        <title>BeetleBase in 2010: revisions to provide comprehensive genomic information for Tribolium castaneum.</title>
        <authorList>
            <person name="Kim H.S."/>
            <person name="Murphy T."/>
            <person name="Xia J."/>
            <person name="Caragea D."/>
            <person name="Park Y."/>
            <person name="Beeman R.W."/>
            <person name="Lorenzen M.D."/>
            <person name="Butcher S."/>
            <person name="Manak J.R."/>
            <person name="Brown S.J."/>
        </authorList>
    </citation>
    <scope>GENOME REANNOTATION</scope>
    <source>
        <strain evidence="10 11">Georgia GA2</strain>
    </source>
</reference>
<evidence type="ECO:0000259" key="9">
    <source>
        <dbReference type="PROSITE" id="PS51614"/>
    </source>
</evidence>
<feature type="domain" description="Adrift-type SAM-dependent 2'-O-MTase" evidence="9">
    <location>
        <begin position="86"/>
        <end position="297"/>
    </location>
</feature>
<dbReference type="InterPro" id="IPR029063">
    <property type="entry name" value="SAM-dependent_MTases_sf"/>
</dbReference>
<dbReference type="InterPro" id="IPR002877">
    <property type="entry name" value="RNA_MeTrfase_FtsJ_dom"/>
</dbReference>
<dbReference type="EMBL" id="KQ971381">
    <property type="protein sequence ID" value="EEZ97212.2"/>
    <property type="molecule type" value="Genomic_DNA"/>
</dbReference>
<evidence type="ECO:0000256" key="5">
    <source>
        <dbReference type="ARBA" id="ARBA00022691"/>
    </source>
</evidence>
<protein>
    <recommendedName>
        <fullName evidence="2">Cap-specific mRNA (nucleoside-2'-O-)-methyltransferase 2</fullName>
        <ecNumber evidence="1">2.1.1.296</ecNumber>
    </recommendedName>
</protein>
<reference evidence="10 11" key="1">
    <citation type="journal article" date="2008" name="Nature">
        <title>The genome of the model beetle and pest Tribolium castaneum.</title>
        <authorList>
            <consortium name="Tribolium Genome Sequencing Consortium"/>
            <person name="Richards S."/>
            <person name="Gibbs R.A."/>
            <person name="Weinstock G.M."/>
            <person name="Brown S.J."/>
            <person name="Denell R."/>
            <person name="Beeman R.W."/>
            <person name="Gibbs R."/>
            <person name="Beeman R.W."/>
            <person name="Brown S.J."/>
            <person name="Bucher G."/>
            <person name="Friedrich M."/>
            <person name="Grimmelikhuijzen C.J."/>
            <person name="Klingler M."/>
            <person name="Lorenzen M."/>
            <person name="Richards S."/>
            <person name="Roth S."/>
            <person name="Schroder R."/>
            <person name="Tautz D."/>
            <person name="Zdobnov E.M."/>
            <person name="Muzny D."/>
            <person name="Gibbs R.A."/>
            <person name="Weinstock G.M."/>
            <person name="Attaway T."/>
            <person name="Bell S."/>
            <person name="Buhay C.J."/>
            <person name="Chandrabose M.N."/>
            <person name="Chavez D."/>
            <person name="Clerk-Blankenburg K.P."/>
            <person name="Cree A."/>
            <person name="Dao M."/>
            <person name="Davis C."/>
            <person name="Chacko J."/>
            <person name="Dinh H."/>
            <person name="Dugan-Rocha S."/>
            <person name="Fowler G."/>
            <person name="Garner T.T."/>
            <person name="Garnes J."/>
            <person name="Gnirke A."/>
            <person name="Hawes A."/>
            <person name="Hernandez J."/>
            <person name="Hines S."/>
            <person name="Holder M."/>
            <person name="Hume J."/>
            <person name="Jhangiani S.N."/>
            <person name="Joshi V."/>
            <person name="Khan Z.M."/>
            <person name="Jackson L."/>
            <person name="Kovar C."/>
            <person name="Kowis A."/>
            <person name="Lee S."/>
            <person name="Lewis L.R."/>
            <person name="Margolis J."/>
            <person name="Morgan M."/>
            <person name="Nazareth L.V."/>
            <person name="Nguyen N."/>
            <person name="Okwuonu G."/>
            <person name="Parker D."/>
            <person name="Richards S."/>
            <person name="Ruiz S.J."/>
            <person name="Santibanez J."/>
            <person name="Savard J."/>
            <person name="Scherer S.E."/>
            <person name="Schneider B."/>
            <person name="Sodergren E."/>
            <person name="Tautz D."/>
            <person name="Vattahil S."/>
            <person name="Villasana D."/>
            <person name="White C.S."/>
            <person name="Wright R."/>
            <person name="Park Y."/>
            <person name="Beeman R.W."/>
            <person name="Lord J."/>
            <person name="Oppert B."/>
            <person name="Lorenzen M."/>
            <person name="Brown S."/>
            <person name="Wang L."/>
            <person name="Savard J."/>
            <person name="Tautz D."/>
            <person name="Richards S."/>
            <person name="Weinstock G."/>
            <person name="Gibbs R.A."/>
            <person name="Liu Y."/>
            <person name="Worley K."/>
            <person name="Weinstock G."/>
            <person name="Elsik C.G."/>
            <person name="Reese J.T."/>
            <person name="Elhaik E."/>
            <person name="Landan G."/>
            <person name="Graur D."/>
            <person name="Arensburger P."/>
            <person name="Atkinson P."/>
            <person name="Beeman R.W."/>
            <person name="Beidler J."/>
            <person name="Brown S.J."/>
            <person name="Demuth J.P."/>
            <person name="Drury D.W."/>
            <person name="Du Y.Z."/>
            <person name="Fujiwara H."/>
            <person name="Lorenzen M."/>
            <person name="Maselli V."/>
            <person name="Osanai M."/>
            <person name="Park Y."/>
            <person name="Robertson H.M."/>
            <person name="Tu Z."/>
            <person name="Wang J.J."/>
            <person name="Wang S."/>
            <person name="Richards S."/>
            <person name="Song H."/>
            <person name="Zhang L."/>
            <person name="Sodergren E."/>
            <person name="Werner D."/>
            <person name="Stanke M."/>
            <person name="Morgenstern B."/>
            <person name="Solovyev V."/>
            <person name="Kosarev P."/>
            <person name="Brown G."/>
            <person name="Chen H.C."/>
            <person name="Ermolaeva O."/>
            <person name="Hlavina W."/>
            <person name="Kapustin Y."/>
            <person name="Kiryutin B."/>
            <person name="Kitts P."/>
            <person name="Maglott D."/>
            <person name="Pruitt K."/>
            <person name="Sapojnikov V."/>
            <person name="Souvorov A."/>
            <person name="Mackey A.J."/>
            <person name="Waterhouse R.M."/>
            <person name="Wyder S."/>
            <person name="Zdobnov E.M."/>
            <person name="Zdobnov E.M."/>
            <person name="Wyder S."/>
            <person name="Kriventseva E.V."/>
            <person name="Kadowaki T."/>
            <person name="Bork P."/>
            <person name="Aranda M."/>
            <person name="Bao R."/>
            <person name="Beermann A."/>
            <person name="Berns N."/>
            <person name="Bolognesi R."/>
            <person name="Bonneton F."/>
            <person name="Bopp D."/>
            <person name="Brown S.J."/>
            <person name="Bucher G."/>
            <person name="Butts T."/>
            <person name="Chaumot A."/>
            <person name="Denell R.E."/>
            <person name="Ferrier D.E."/>
            <person name="Friedrich M."/>
            <person name="Gordon C.M."/>
            <person name="Jindra M."/>
            <person name="Klingler M."/>
            <person name="Lan Q."/>
            <person name="Lattorff H.M."/>
            <person name="Laudet V."/>
            <person name="von Levetsow C."/>
            <person name="Liu Z."/>
            <person name="Lutz R."/>
            <person name="Lynch J.A."/>
            <person name="da Fonseca R.N."/>
            <person name="Posnien N."/>
            <person name="Reuter R."/>
            <person name="Roth S."/>
            <person name="Savard J."/>
            <person name="Schinko J.B."/>
            <person name="Schmitt C."/>
            <person name="Schoppmeier M."/>
            <person name="Schroder R."/>
            <person name="Shippy T.D."/>
            <person name="Simonnet F."/>
            <person name="Marques-Souza H."/>
            <person name="Tautz D."/>
            <person name="Tomoyasu Y."/>
            <person name="Trauner J."/>
            <person name="Van der Zee M."/>
            <person name="Vervoort M."/>
            <person name="Wittkopp N."/>
            <person name="Wimmer E.A."/>
            <person name="Yang X."/>
            <person name="Jones A.K."/>
            <person name="Sattelle D.B."/>
            <person name="Ebert P.R."/>
            <person name="Nelson D."/>
            <person name="Scott J.G."/>
            <person name="Beeman R.W."/>
            <person name="Muthukrishnan S."/>
            <person name="Kramer K.J."/>
            <person name="Arakane Y."/>
            <person name="Beeman R.W."/>
            <person name="Zhu Q."/>
            <person name="Hogenkamp D."/>
            <person name="Dixit R."/>
            <person name="Oppert B."/>
            <person name="Jiang H."/>
            <person name="Zou Z."/>
            <person name="Marshall J."/>
            <person name="Elpidina E."/>
            <person name="Vinokurov K."/>
            <person name="Oppert C."/>
            <person name="Zou Z."/>
            <person name="Evans J."/>
            <person name="Lu Z."/>
            <person name="Zhao P."/>
            <person name="Sumathipala N."/>
            <person name="Altincicek B."/>
            <person name="Vilcinskas A."/>
            <person name="Williams M."/>
            <person name="Hultmark D."/>
            <person name="Hetru C."/>
            <person name="Jiang H."/>
            <person name="Grimmelikhuijzen C.J."/>
            <person name="Hauser F."/>
            <person name="Cazzamali G."/>
            <person name="Williamson M."/>
            <person name="Park Y."/>
            <person name="Li B."/>
            <person name="Tanaka Y."/>
            <person name="Predel R."/>
            <person name="Neupert S."/>
            <person name="Schachtner J."/>
            <person name="Verleyen P."/>
            <person name="Raible F."/>
            <person name="Bork P."/>
            <person name="Friedrich M."/>
            <person name="Walden K.K."/>
            <person name="Robertson H.M."/>
            <person name="Angeli S."/>
            <person name="Foret S."/>
            <person name="Bucher G."/>
            <person name="Schuetz S."/>
            <person name="Maleszka R."/>
            <person name="Wimmer E.A."/>
            <person name="Beeman R.W."/>
            <person name="Lorenzen M."/>
            <person name="Tomoyasu Y."/>
            <person name="Miller S.C."/>
            <person name="Grossmann D."/>
            <person name="Bucher G."/>
        </authorList>
    </citation>
    <scope>NUCLEOTIDE SEQUENCE [LARGE SCALE GENOMIC DNA]</scope>
    <source>
        <strain evidence="10 11">Georgia GA2</strain>
    </source>
</reference>
<proteinExistence type="predicted"/>